<evidence type="ECO:0000256" key="4">
    <source>
        <dbReference type="ARBA" id="ARBA00023002"/>
    </source>
</evidence>
<feature type="binding site" evidence="5">
    <location>
        <position position="177"/>
    </location>
    <ligand>
        <name>Mn(2+)</name>
        <dbReference type="ChEBI" id="CHEBI:29035"/>
    </ligand>
</feature>
<feature type="domain" description="Manganese/iron superoxide dismutase N-terminal" evidence="7">
    <location>
        <begin position="13"/>
        <end position="95"/>
    </location>
</feature>
<dbReference type="PRINTS" id="PR01703">
    <property type="entry name" value="MNSODISMTASE"/>
</dbReference>
<feature type="binding site" evidence="5">
    <location>
        <position position="87"/>
    </location>
    <ligand>
        <name>Mn(2+)</name>
        <dbReference type="ChEBI" id="CHEBI:29035"/>
    </ligand>
</feature>
<dbReference type="Pfam" id="PF00081">
    <property type="entry name" value="Sod_Fe_N"/>
    <property type="match status" value="1"/>
</dbReference>
<name>C7DG53_MICA2</name>
<keyword evidence="4 6" id="KW-0560">Oxidoreductase</keyword>
<dbReference type="SUPFAM" id="SSF46609">
    <property type="entry name" value="Fe,Mn superoxide dismutase (SOD), N-terminal domain"/>
    <property type="match status" value="1"/>
</dbReference>
<dbReference type="EC" id="1.15.1.1" evidence="2 6"/>
<feature type="domain" description="Manganese/iron superoxide dismutase C-terminal" evidence="8">
    <location>
        <begin position="105"/>
        <end position="206"/>
    </location>
</feature>
<dbReference type="FunFam" id="3.55.40.20:FF:000004">
    <property type="entry name" value="Superoxide dismutase [Fe]"/>
    <property type="match status" value="1"/>
</dbReference>
<dbReference type="Pfam" id="PF02777">
    <property type="entry name" value="Sod_Fe_C"/>
    <property type="match status" value="1"/>
</dbReference>
<dbReference type="PIRSF" id="PIRSF000349">
    <property type="entry name" value="SODismutase"/>
    <property type="match status" value="1"/>
</dbReference>
<evidence type="ECO:0000259" key="8">
    <source>
        <dbReference type="Pfam" id="PF02777"/>
    </source>
</evidence>
<keyword evidence="3 5" id="KW-0479">Metal-binding</keyword>
<evidence type="ECO:0000313" key="9">
    <source>
        <dbReference type="EMBL" id="EET90523.1"/>
    </source>
</evidence>
<dbReference type="PANTHER" id="PTHR11404">
    <property type="entry name" value="SUPEROXIDE DISMUTASE 2"/>
    <property type="match status" value="1"/>
</dbReference>
<comment type="function">
    <text evidence="6">Destroys radicals which are normally produced within the cells and which are toxic to biological systems.</text>
</comment>
<reference evidence="9 10" key="1">
    <citation type="journal article" date="2009" name="Genome Biol.">
        <title>Community-wide analysis of microbial genome sequence signatures.</title>
        <authorList>
            <person name="Dick G.J."/>
            <person name="Andersson A.F."/>
            <person name="Baker B.J."/>
            <person name="Simmons S.L."/>
            <person name="Thomas B.C."/>
            <person name="Yelton A.P."/>
            <person name="Banfield J.F."/>
        </authorList>
    </citation>
    <scope>NUCLEOTIDE SEQUENCE [LARGE SCALE GENOMIC DNA]</scope>
    <source>
        <strain evidence="9">ARMAN-2</strain>
    </source>
</reference>
<dbReference type="Proteomes" id="UP000332487">
    <property type="component" value="Unassembled WGS sequence"/>
</dbReference>
<evidence type="ECO:0000256" key="1">
    <source>
        <dbReference type="ARBA" id="ARBA00008714"/>
    </source>
</evidence>
<keyword evidence="10" id="KW-1185">Reference proteome</keyword>
<dbReference type="InterPro" id="IPR019833">
    <property type="entry name" value="Mn/Fe_SOD_BS"/>
</dbReference>
<sequence length="212" mass="24436">MADEQIQYKGLKKYELPPLPYKIDGLEPYISKDIVDVHYNGHHKGYVNTANSLVDRLNGIIKGDITSYDIHGLIRNMTFNLSGDKLHTMYWNNMAPEGKGGSTPGGKLADMITEQYGSFDKFKKIFTEAANSNPGTGWAVLNYDKENGNLQIMTVENHFMNHLAEMPVILIVDEFEHAYYLQYKNKRGDYLTNWWNLVNWDDAEKRLEKHLQ</sequence>
<reference evidence="9 10" key="2">
    <citation type="journal article" date="2010" name="Proc. Natl. Acad. Sci. U.S.A.">
        <title>Enigmatic, ultrasmall, uncultivated Archaea.</title>
        <authorList>
            <person name="Baker B.J."/>
            <person name="Comolli L.R."/>
            <person name="Dick G.J."/>
            <person name="Hauser L.J."/>
            <person name="Hyatt D."/>
            <person name="Dill B.D."/>
            <person name="Land M.L."/>
            <person name="Verberkmoes N.C."/>
            <person name="Hettich R.L."/>
            <person name="Banfield J.F."/>
        </authorList>
    </citation>
    <scope>NUCLEOTIDE SEQUENCE [LARGE SCALE GENOMIC DNA]</scope>
    <source>
        <strain evidence="9">ARMAN-2</strain>
    </source>
</reference>
<dbReference type="PANTHER" id="PTHR11404:SF6">
    <property type="entry name" value="SUPEROXIDE DISMUTASE [MN], MITOCHONDRIAL"/>
    <property type="match status" value="1"/>
</dbReference>
<dbReference type="InterPro" id="IPR019832">
    <property type="entry name" value="Mn/Fe_SOD_C"/>
</dbReference>
<dbReference type="PROSITE" id="PS00088">
    <property type="entry name" value="SOD_MN"/>
    <property type="match status" value="1"/>
</dbReference>
<dbReference type="EMBL" id="GG697236">
    <property type="protein sequence ID" value="EET90523.1"/>
    <property type="molecule type" value="Genomic_DNA"/>
</dbReference>
<dbReference type="SUPFAM" id="SSF54719">
    <property type="entry name" value="Fe,Mn superoxide dismutase (SOD), C-terminal domain"/>
    <property type="match status" value="1"/>
</dbReference>
<organism evidence="9 10">
    <name type="scientific">Candidatus Micrarchaeum acidiphilum ARMAN-2</name>
    <dbReference type="NCBI Taxonomy" id="425595"/>
    <lineage>
        <taxon>Archaea</taxon>
        <taxon>Candidatus Micrarchaeota</taxon>
        <taxon>Candidatus Micrarchaeia</taxon>
        <taxon>Candidatus Micrarchaeales</taxon>
        <taxon>Candidatus Micrarchaeaceae</taxon>
        <taxon>Candidatus Micrarchaeum</taxon>
    </lineage>
</organism>
<evidence type="ECO:0000256" key="6">
    <source>
        <dbReference type="RuleBase" id="RU000414"/>
    </source>
</evidence>
<dbReference type="Gene3D" id="3.55.40.20">
    <property type="entry name" value="Iron/manganese superoxide dismutase, C-terminal domain"/>
    <property type="match status" value="1"/>
</dbReference>
<evidence type="ECO:0000256" key="3">
    <source>
        <dbReference type="ARBA" id="ARBA00022723"/>
    </source>
</evidence>
<dbReference type="InterPro" id="IPR019831">
    <property type="entry name" value="Mn/Fe_SOD_N"/>
</dbReference>
<evidence type="ECO:0000256" key="2">
    <source>
        <dbReference type="ARBA" id="ARBA00012682"/>
    </source>
</evidence>
<dbReference type="InterPro" id="IPR001189">
    <property type="entry name" value="Mn/Fe_SOD"/>
</dbReference>
<dbReference type="GO" id="GO:0004784">
    <property type="term" value="F:superoxide dismutase activity"/>
    <property type="evidence" value="ECO:0007669"/>
    <property type="project" value="UniProtKB-EC"/>
</dbReference>
<evidence type="ECO:0000256" key="5">
    <source>
        <dbReference type="PIRSR" id="PIRSR000349-1"/>
    </source>
</evidence>
<dbReference type="AlphaFoldDB" id="C7DG53"/>
<accession>C7DG53</accession>
<evidence type="ECO:0000313" key="10">
    <source>
        <dbReference type="Proteomes" id="UP000332487"/>
    </source>
</evidence>
<protein>
    <recommendedName>
        <fullName evidence="2 6">Superoxide dismutase</fullName>
        <ecNumber evidence="2 6">1.15.1.1</ecNumber>
    </recommendedName>
</protein>
<dbReference type="InterPro" id="IPR036324">
    <property type="entry name" value="Mn/Fe_SOD_N_sf"/>
</dbReference>
<comment type="catalytic activity">
    <reaction evidence="6">
        <text>2 superoxide + 2 H(+) = H2O2 + O2</text>
        <dbReference type="Rhea" id="RHEA:20696"/>
        <dbReference type="ChEBI" id="CHEBI:15378"/>
        <dbReference type="ChEBI" id="CHEBI:15379"/>
        <dbReference type="ChEBI" id="CHEBI:16240"/>
        <dbReference type="ChEBI" id="CHEBI:18421"/>
        <dbReference type="EC" id="1.15.1.1"/>
    </reaction>
</comment>
<evidence type="ECO:0000259" key="7">
    <source>
        <dbReference type="Pfam" id="PF00081"/>
    </source>
</evidence>
<feature type="binding site" evidence="5">
    <location>
        <position position="173"/>
    </location>
    <ligand>
        <name>Mn(2+)</name>
        <dbReference type="ChEBI" id="CHEBI:29035"/>
    </ligand>
</feature>
<comment type="similarity">
    <text evidence="1 6">Belongs to the iron/manganese superoxide dismutase family.</text>
</comment>
<dbReference type="GO" id="GO:0046872">
    <property type="term" value="F:metal ion binding"/>
    <property type="evidence" value="ECO:0007669"/>
    <property type="project" value="UniProtKB-KW"/>
</dbReference>
<proteinExistence type="inferred from homology"/>
<feature type="binding site" evidence="5">
    <location>
        <position position="38"/>
    </location>
    <ligand>
        <name>Mn(2+)</name>
        <dbReference type="ChEBI" id="CHEBI:29035"/>
    </ligand>
</feature>
<dbReference type="InterPro" id="IPR036314">
    <property type="entry name" value="SOD_C_sf"/>
</dbReference>
<dbReference type="Gene3D" id="1.10.287.990">
    <property type="entry name" value="Fe,Mn superoxide dismutase (SOD) domain"/>
    <property type="match status" value="1"/>
</dbReference>
<gene>
    <name evidence="9" type="ORF">UNLARM2_0057</name>
</gene>
<dbReference type="InterPro" id="IPR050265">
    <property type="entry name" value="Fe/Mn_Superoxide_Dismutase"/>
</dbReference>